<gene>
    <name evidence="4" type="ORF">DES40_2029</name>
</gene>
<dbReference type="CDD" id="cd05233">
    <property type="entry name" value="SDR_c"/>
    <property type="match status" value="1"/>
</dbReference>
<evidence type="ECO:0000313" key="5">
    <source>
        <dbReference type="Proteomes" id="UP000282211"/>
    </source>
</evidence>
<dbReference type="InterPro" id="IPR036291">
    <property type="entry name" value="NAD(P)-bd_dom_sf"/>
</dbReference>
<comment type="similarity">
    <text evidence="1 3">Belongs to the short-chain dehydrogenases/reductases (SDR) family.</text>
</comment>
<dbReference type="InParanoid" id="A0A420WE93"/>
<dbReference type="SUPFAM" id="SSF51735">
    <property type="entry name" value="NAD(P)-binding Rossmann-fold domains"/>
    <property type="match status" value="1"/>
</dbReference>
<dbReference type="Proteomes" id="UP000282211">
    <property type="component" value="Unassembled WGS sequence"/>
</dbReference>
<dbReference type="PANTHER" id="PTHR43391">
    <property type="entry name" value="RETINOL DEHYDROGENASE-RELATED"/>
    <property type="match status" value="1"/>
</dbReference>
<dbReference type="AlphaFoldDB" id="A0A420WE93"/>
<accession>A0A420WE93</accession>
<evidence type="ECO:0000256" key="2">
    <source>
        <dbReference type="ARBA" id="ARBA00023002"/>
    </source>
</evidence>
<sequence length="277" mass="29978">MTDMNNKIAFVTGAASGIGLSLCKMFLEKGAKVMMADIDEKGLLAAREELGGGDAIAHIVCDVAEYDSIKAAADETIRKFGKVHIVVNNAGVSLAGRPGQIYPQDWRWINDINMMGVAYGCEIFIPLILSHGEGGHVVNTASMAGHIATVGMGPYFATKFGVVGYSEALFHELKSVNIGVSCLCPTWVQSNIHNTADKSPMGDKTRERFKTSSSYMAVKDLIENGMSPDRYAALCGQSIEANRLYVFNDASARQSLVERHKSVLADYDACLEELKDL</sequence>
<keyword evidence="5" id="KW-1185">Reference proteome</keyword>
<dbReference type="InterPro" id="IPR002347">
    <property type="entry name" value="SDR_fam"/>
</dbReference>
<name>A0A420WE93_9PROT</name>
<organism evidence="4 5">
    <name type="scientific">Litorimonas taeanensis</name>
    <dbReference type="NCBI Taxonomy" id="568099"/>
    <lineage>
        <taxon>Bacteria</taxon>
        <taxon>Pseudomonadati</taxon>
        <taxon>Pseudomonadota</taxon>
        <taxon>Alphaproteobacteria</taxon>
        <taxon>Maricaulales</taxon>
        <taxon>Robiginitomaculaceae</taxon>
    </lineage>
</organism>
<dbReference type="EMBL" id="RBII01000002">
    <property type="protein sequence ID" value="RKQ69230.1"/>
    <property type="molecule type" value="Genomic_DNA"/>
</dbReference>
<dbReference type="OrthoDB" id="4690547at2"/>
<dbReference type="Gene3D" id="3.40.50.720">
    <property type="entry name" value="NAD(P)-binding Rossmann-like Domain"/>
    <property type="match status" value="1"/>
</dbReference>
<dbReference type="GO" id="GO:0016491">
    <property type="term" value="F:oxidoreductase activity"/>
    <property type="evidence" value="ECO:0007669"/>
    <property type="project" value="UniProtKB-KW"/>
</dbReference>
<evidence type="ECO:0000313" key="4">
    <source>
        <dbReference type="EMBL" id="RKQ69230.1"/>
    </source>
</evidence>
<dbReference type="RefSeq" id="WP_121101578.1">
    <property type="nucleotide sequence ID" value="NZ_RBII01000002.1"/>
</dbReference>
<dbReference type="Pfam" id="PF00106">
    <property type="entry name" value="adh_short"/>
    <property type="match status" value="1"/>
</dbReference>
<evidence type="ECO:0000256" key="1">
    <source>
        <dbReference type="ARBA" id="ARBA00006484"/>
    </source>
</evidence>
<evidence type="ECO:0000256" key="3">
    <source>
        <dbReference type="RuleBase" id="RU000363"/>
    </source>
</evidence>
<dbReference type="PRINTS" id="PR00081">
    <property type="entry name" value="GDHRDH"/>
</dbReference>
<keyword evidence="2" id="KW-0560">Oxidoreductase</keyword>
<comment type="caution">
    <text evidence="4">The sequence shown here is derived from an EMBL/GenBank/DDBJ whole genome shotgun (WGS) entry which is preliminary data.</text>
</comment>
<proteinExistence type="inferred from homology"/>
<protein>
    <submittedName>
        <fullName evidence="4">NADP-dependent 3-hydroxy acid dehydrogenase YdfG</fullName>
    </submittedName>
</protein>
<reference evidence="4 5" key="1">
    <citation type="submission" date="2018-10" db="EMBL/GenBank/DDBJ databases">
        <title>Genomic Encyclopedia of Type Strains, Phase IV (KMG-IV): sequencing the most valuable type-strain genomes for metagenomic binning, comparative biology and taxonomic classification.</title>
        <authorList>
            <person name="Goeker M."/>
        </authorList>
    </citation>
    <scope>NUCLEOTIDE SEQUENCE [LARGE SCALE GENOMIC DNA]</scope>
    <source>
        <strain evidence="4 5">DSM 22008</strain>
    </source>
</reference>
<dbReference type="PANTHER" id="PTHR43391:SF26">
    <property type="entry name" value="BLL7251 PROTEIN"/>
    <property type="match status" value="1"/>
</dbReference>
<dbReference type="PRINTS" id="PR00080">
    <property type="entry name" value="SDRFAMILY"/>
</dbReference>